<evidence type="ECO:0000313" key="2">
    <source>
        <dbReference type="Proteomes" id="UP000886595"/>
    </source>
</evidence>
<reference evidence="1 2" key="1">
    <citation type="submission" date="2020-02" db="EMBL/GenBank/DDBJ databases">
        <authorList>
            <person name="Ma Q."/>
            <person name="Huang Y."/>
            <person name="Song X."/>
            <person name="Pei D."/>
        </authorList>
    </citation>
    <scope>NUCLEOTIDE SEQUENCE [LARGE SCALE GENOMIC DNA]</scope>
    <source>
        <strain evidence="1">Sxm20200214</strain>
        <tissue evidence="1">Leaf</tissue>
    </source>
</reference>
<sequence length="85" mass="9488">MGVDIILFDDKAFFTCDSVDTHASHRNVNRLDTFRHHRLKAGTLFTVSGFEDVSTVSPPFTLTSLSSLLSRSCSSWSISLLHLMI</sequence>
<comment type="caution">
    <text evidence="1">The sequence shown here is derived from an EMBL/GenBank/DDBJ whole genome shotgun (WGS) entry which is preliminary data.</text>
</comment>
<evidence type="ECO:0000313" key="1">
    <source>
        <dbReference type="EMBL" id="KAG2271634.1"/>
    </source>
</evidence>
<dbReference type="AlphaFoldDB" id="A0A8X7UAP9"/>
<organism evidence="1 2">
    <name type="scientific">Brassica carinata</name>
    <name type="common">Ethiopian mustard</name>
    <name type="synonym">Abyssinian cabbage</name>
    <dbReference type="NCBI Taxonomy" id="52824"/>
    <lineage>
        <taxon>Eukaryota</taxon>
        <taxon>Viridiplantae</taxon>
        <taxon>Streptophyta</taxon>
        <taxon>Embryophyta</taxon>
        <taxon>Tracheophyta</taxon>
        <taxon>Spermatophyta</taxon>
        <taxon>Magnoliopsida</taxon>
        <taxon>eudicotyledons</taxon>
        <taxon>Gunneridae</taxon>
        <taxon>Pentapetalae</taxon>
        <taxon>rosids</taxon>
        <taxon>malvids</taxon>
        <taxon>Brassicales</taxon>
        <taxon>Brassicaceae</taxon>
        <taxon>Brassiceae</taxon>
        <taxon>Brassica</taxon>
    </lineage>
</organism>
<keyword evidence="2" id="KW-1185">Reference proteome</keyword>
<proteinExistence type="predicted"/>
<gene>
    <name evidence="1" type="ORF">Bca52824_066189</name>
</gene>
<accession>A0A8X7UAP9</accession>
<protein>
    <submittedName>
        <fullName evidence="1">Uncharacterized protein</fullName>
    </submittedName>
</protein>
<dbReference type="EMBL" id="JAAMPC010000013">
    <property type="protein sequence ID" value="KAG2271634.1"/>
    <property type="molecule type" value="Genomic_DNA"/>
</dbReference>
<name>A0A8X7UAP9_BRACI</name>
<dbReference type="Proteomes" id="UP000886595">
    <property type="component" value="Unassembled WGS sequence"/>
</dbReference>